<feature type="non-terminal residue" evidence="3">
    <location>
        <position position="1"/>
    </location>
</feature>
<dbReference type="PANTHER" id="PTHR10982:SF21">
    <property type="entry name" value="FATTY ACID SYNTHASE SUBUNIT BETA"/>
    <property type="match status" value="1"/>
</dbReference>
<organism evidence="3 4">
    <name type="scientific">Coemansia thaxteri</name>
    <dbReference type="NCBI Taxonomy" id="2663907"/>
    <lineage>
        <taxon>Eukaryota</taxon>
        <taxon>Fungi</taxon>
        <taxon>Fungi incertae sedis</taxon>
        <taxon>Zoopagomycota</taxon>
        <taxon>Kickxellomycotina</taxon>
        <taxon>Kickxellomycetes</taxon>
        <taxon>Kickxellales</taxon>
        <taxon>Kickxellaceae</taxon>
        <taxon>Coemansia</taxon>
    </lineage>
</organism>
<evidence type="ECO:0000313" key="3">
    <source>
        <dbReference type="EMBL" id="KAJ1998845.1"/>
    </source>
</evidence>
<evidence type="ECO:0000259" key="2">
    <source>
        <dbReference type="Pfam" id="PF16073"/>
    </source>
</evidence>
<evidence type="ECO:0000313" key="4">
    <source>
        <dbReference type="Proteomes" id="UP001150907"/>
    </source>
</evidence>
<dbReference type="GO" id="GO:0004321">
    <property type="term" value="F:fatty-acyl-CoA synthase activity"/>
    <property type="evidence" value="ECO:0007669"/>
    <property type="project" value="UniProtKB-EC"/>
</dbReference>
<dbReference type="OrthoDB" id="5417908at2759"/>
<feature type="non-terminal residue" evidence="3">
    <location>
        <position position="431"/>
    </location>
</feature>
<dbReference type="Proteomes" id="UP001150907">
    <property type="component" value="Unassembled WGS sequence"/>
</dbReference>
<accession>A0A9W8B9G0</accession>
<keyword evidence="1 3" id="KW-0808">Transferase</keyword>
<dbReference type="Gene3D" id="6.20.240.10">
    <property type="match status" value="1"/>
</dbReference>
<dbReference type="Gene3D" id="1.20.1050.120">
    <property type="match status" value="1"/>
</dbReference>
<dbReference type="AlphaFoldDB" id="A0A9W8B9G0"/>
<dbReference type="Gene3D" id="3.40.366.10">
    <property type="entry name" value="Malonyl-Coenzyme A Acyl Carrier Protein, domain 2"/>
    <property type="match status" value="1"/>
</dbReference>
<dbReference type="EMBL" id="JANBQF010000847">
    <property type="protein sequence ID" value="KAJ1998845.1"/>
    <property type="molecule type" value="Genomic_DNA"/>
</dbReference>
<comment type="caution">
    <text evidence="3">The sequence shown here is derived from an EMBL/GenBank/DDBJ whole genome shotgun (WGS) entry which is preliminary data.</text>
</comment>
<reference evidence="3" key="1">
    <citation type="submission" date="2022-07" db="EMBL/GenBank/DDBJ databases">
        <title>Phylogenomic reconstructions and comparative analyses of Kickxellomycotina fungi.</title>
        <authorList>
            <person name="Reynolds N.K."/>
            <person name="Stajich J.E."/>
            <person name="Barry K."/>
            <person name="Grigoriev I.V."/>
            <person name="Crous P."/>
            <person name="Smith M.E."/>
        </authorList>
    </citation>
    <scope>NUCLEOTIDE SEQUENCE</scope>
    <source>
        <strain evidence="3">IMI 214461</strain>
    </source>
</reference>
<dbReference type="PANTHER" id="PTHR10982">
    <property type="entry name" value="MALONYL COA-ACYL CARRIER PROTEIN TRANSACYLASE"/>
    <property type="match status" value="1"/>
</dbReference>
<dbReference type="EC" id="2.3.1.86" evidence="3"/>
<keyword evidence="4" id="KW-1185">Reference proteome</keyword>
<dbReference type="SUPFAM" id="SSF52151">
    <property type="entry name" value="FabD/lysophospholipase-like"/>
    <property type="match status" value="1"/>
</dbReference>
<dbReference type="InterPro" id="IPR050830">
    <property type="entry name" value="Fungal_FAS"/>
</dbReference>
<keyword evidence="3" id="KW-0012">Acyltransferase</keyword>
<dbReference type="Pfam" id="PF16073">
    <property type="entry name" value="SAT"/>
    <property type="match status" value="1"/>
</dbReference>
<protein>
    <submittedName>
        <fullName evidence="3">Fatty acid synthase alpha subunit Lsd1</fullName>
        <ecNumber evidence="3">2.3.1.86</ecNumber>
    </submittedName>
</protein>
<name>A0A9W8B9G0_9FUNG</name>
<dbReference type="InterPro" id="IPR001227">
    <property type="entry name" value="Ac_transferase_dom_sf"/>
</dbReference>
<proteinExistence type="predicted"/>
<dbReference type="InterPro" id="IPR032088">
    <property type="entry name" value="SAT"/>
</dbReference>
<gene>
    <name evidence="3" type="primary">fas2_15</name>
    <name evidence="3" type="ORF">H4R26_005302</name>
</gene>
<evidence type="ECO:0000256" key="1">
    <source>
        <dbReference type="ARBA" id="ARBA00022679"/>
    </source>
</evidence>
<feature type="domain" description="Starter acyltransferase (SAT)" evidence="2">
    <location>
        <begin position="111"/>
        <end position="335"/>
    </location>
</feature>
<sequence length="431" mass="46623">AHYGECVEAALFTEFAAEQSERESAEDADAKAAATAVAAALFVAFDKKYCGEEDIHVCVDRLELENGHAETVLRGYYKAQSVYLRSSGSVTKTRALKPALFGTAGHRLLGMFGGQGGVDNYIEETRMLYATYRPLVSDYVACMSEFLQQEAGEAAFSQVYRKGLDVVAWLESDEEVPDQEYMLSVPVSIPVVGLTQLMQVMVLFKTLGISPGELASSFEAIAGHSQGIATATALSLATDEESFYRVSKIVLGLLMLTGVYPQLDYPTAAASAQSIAATPMVSVLKLSRAQIAEAISKHNAQQKTDKAMVHLSLTNGAKMFVVSGATESIKGFVRALYKEHDTGGADQTRVRHSQRKSGVSTKYLSINAPYHCPLLGHAVEGACRYASSKGWELDSRDMRRAVRAGDDGHDIRGVGNLSQYLLQSMCVLPVD</sequence>
<dbReference type="InterPro" id="IPR016035">
    <property type="entry name" value="Acyl_Trfase/lysoPLipase"/>
</dbReference>